<organism evidence="2 3">
    <name type="scientific">Wenyingzhuangia fucanilytica</name>
    <dbReference type="NCBI Taxonomy" id="1790137"/>
    <lineage>
        <taxon>Bacteria</taxon>
        <taxon>Pseudomonadati</taxon>
        <taxon>Bacteroidota</taxon>
        <taxon>Flavobacteriia</taxon>
        <taxon>Flavobacteriales</taxon>
        <taxon>Flavobacteriaceae</taxon>
        <taxon>Wenyingzhuangia</taxon>
    </lineage>
</organism>
<dbReference type="PANTHER" id="PTHR35038">
    <property type="entry name" value="DISSIMILATORY SULFITE REDUCTASE SIRA"/>
    <property type="match status" value="1"/>
</dbReference>
<dbReference type="EMBL" id="CP014224">
    <property type="protein sequence ID" value="ANW95032.1"/>
    <property type="molecule type" value="Genomic_DNA"/>
</dbReference>
<name>A0A1B1Y2N5_9FLAO</name>
<dbReference type="RefSeq" id="WP_068824136.1">
    <property type="nucleotide sequence ID" value="NZ_CP014224.1"/>
</dbReference>
<dbReference type="InterPro" id="IPR051829">
    <property type="entry name" value="Multiheme_Cytochr_ET"/>
</dbReference>
<proteinExistence type="predicted"/>
<evidence type="ECO:0000313" key="2">
    <source>
        <dbReference type="EMBL" id="ANW95032.1"/>
    </source>
</evidence>
<sequence>MVHYKKHIYLLLSFLIAINSIACKEEHHEYHTIRDKIEDLSKSYDGNSITSEKYIKNLDLIEVTENGHTFLIPERKGKIELYACTECHTKPLEKMKGVDYQKAHWNIKLQHANENTMNCTTCHNKEDINSLTSFTGKKIDLNNSYNLCSQCHNQQYKDWAGGAHGKRIGSWAPPRASMTCVNCHNPHNPKIPSKWPARYNTQKVKERN</sequence>
<dbReference type="Proteomes" id="UP000092967">
    <property type="component" value="Chromosome"/>
</dbReference>
<keyword evidence="3" id="KW-1185">Reference proteome</keyword>
<dbReference type="STRING" id="1790137.AXE80_01410"/>
<dbReference type="InterPro" id="IPR036280">
    <property type="entry name" value="Multihaem_cyt_sf"/>
</dbReference>
<dbReference type="AlphaFoldDB" id="A0A1B1Y2N5"/>
<accession>A0A1B1Y2N5</accession>
<reference evidence="2 3" key="1">
    <citation type="submission" date="2016-02" db="EMBL/GenBank/DDBJ databases">
        <authorList>
            <person name="Wen L."/>
            <person name="He K."/>
            <person name="Yang H."/>
        </authorList>
    </citation>
    <scope>NUCLEOTIDE SEQUENCE [LARGE SCALE GENOMIC DNA]</scope>
    <source>
        <strain evidence="2 3">CZ1127</strain>
    </source>
</reference>
<dbReference type="KEGG" id="wfu:AXE80_01410"/>
<dbReference type="OrthoDB" id="9814800at2"/>
<protein>
    <submittedName>
        <fullName evidence="2">Cytochrome C</fullName>
    </submittedName>
</protein>
<gene>
    <name evidence="2" type="ORF">AXE80_01410</name>
</gene>
<dbReference type="Gene3D" id="3.90.10.10">
    <property type="entry name" value="Cytochrome C3"/>
    <property type="match status" value="1"/>
</dbReference>
<evidence type="ECO:0000256" key="1">
    <source>
        <dbReference type="ARBA" id="ARBA00022729"/>
    </source>
</evidence>
<keyword evidence="1" id="KW-0732">Signal</keyword>
<dbReference type="SUPFAM" id="SSF48695">
    <property type="entry name" value="Multiheme cytochromes"/>
    <property type="match status" value="1"/>
</dbReference>
<evidence type="ECO:0000313" key="3">
    <source>
        <dbReference type="Proteomes" id="UP000092967"/>
    </source>
</evidence>